<dbReference type="InterPro" id="IPR004143">
    <property type="entry name" value="BPL_LPL_catalytic"/>
</dbReference>
<comment type="caution">
    <text evidence="5">The sequence shown here is derived from an EMBL/GenBank/DDBJ whole genome shotgun (WGS) entry which is preliminary data.</text>
</comment>
<dbReference type="Gene3D" id="3.30.930.10">
    <property type="entry name" value="Bira Bifunctional Protein, Domain 2"/>
    <property type="match status" value="1"/>
</dbReference>
<dbReference type="STRING" id="158607.A0A2P5IB13"/>
<dbReference type="Proteomes" id="UP000094444">
    <property type="component" value="Unassembled WGS sequence"/>
</dbReference>
<dbReference type="FunCoup" id="A0A2P5IB13">
    <property type="interactions" value="117"/>
</dbReference>
<dbReference type="OrthoDB" id="10250105at2759"/>
<sequence length="768" mass="83649">MPQQALNEKPGLTHHSSGSSSSSTACPTEALGSSFGVLLPIVKQGSAAHVLISTHVSIGLAFHSTDLELTQSSGTGTTVASVRQCIYTLRRLLSPNYAVIALTESALLKEPWPPTAALLVIPGGADLNYCRVLNGPGNRVITDFVRRLGGAYLGFCAGGYYGCARCEFEVGNPDRAMEVIGSRELKFFPGTCRGGAFKGFKYASESGARSVRLRVHKDSLAGAGESPDTFRSYYNGGGVFVDAAEMKGEGVEVLASFEDDLDVDGGSGKAAVVYRKIGNGGIVLTGPHPEFAAANLEPHPDIEGYDELIKSLAEDDGHRTNFLKACLTKLGLQVSHDGSSVPSLSKLHLSTLDPQDTGGLVTSFSDIITRDERDEELIKDDNDSFHIEHPDSRWSVNELRDALQSAHVNDKDGNATKYDPARATGIDGLIDYNKVLKTIVPHEASWPEPKETPYFNHHDYYASLREFRRRETESYEWGDAFMYGEVVTSTNTLLEKNPKLLSKLPTGFTLAATTQIAGRGRGTNVWIAPPGCMIFSTVINHPAHISANRPVVFIQYLAAIAIAEAVRSYDGNPKGAYADLPVRLKWPNDIYAQDPSDPYSSSGGGGKDGLKPNYVKIGGILTNCAYSNGNYQMVVGIGINTTNGKPTTSLDNVLSAFSDRKNLPPFRIERLLARVITRLETLYREFVRSGFTREMEERYYGAWLHSGQEVTLEAEGGVRAKIVGITRDWGMLRAQEIGIDGRVTGRVWTLQSDENSFDFWKGLVKRKT</sequence>
<dbReference type="PANTHER" id="PTHR12835:SF5">
    <property type="entry name" value="BIOTIN--PROTEIN LIGASE"/>
    <property type="match status" value="1"/>
</dbReference>
<dbReference type="CDD" id="cd16442">
    <property type="entry name" value="BPL"/>
    <property type="match status" value="1"/>
</dbReference>
<evidence type="ECO:0000256" key="3">
    <source>
        <dbReference type="SAM" id="MobiDB-lite"/>
    </source>
</evidence>
<evidence type="ECO:0000313" key="5">
    <source>
        <dbReference type="EMBL" id="POS79684.1"/>
    </source>
</evidence>
<organism evidence="5 6">
    <name type="scientific">Diaporthe helianthi</name>
    <dbReference type="NCBI Taxonomy" id="158607"/>
    <lineage>
        <taxon>Eukaryota</taxon>
        <taxon>Fungi</taxon>
        <taxon>Dikarya</taxon>
        <taxon>Ascomycota</taxon>
        <taxon>Pezizomycotina</taxon>
        <taxon>Sordariomycetes</taxon>
        <taxon>Sordariomycetidae</taxon>
        <taxon>Diaporthales</taxon>
        <taxon>Diaporthaceae</taxon>
        <taxon>Diaporthe</taxon>
    </lineage>
</organism>
<feature type="region of interest" description="Disordered" evidence="3">
    <location>
        <begin position="1"/>
        <end position="25"/>
    </location>
</feature>
<dbReference type="AlphaFoldDB" id="A0A2P5IB13"/>
<dbReference type="InterPro" id="IPR019197">
    <property type="entry name" value="Biotin-prot_ligase_N"/>
</dbReference>
<dbReference type="InterPro" id="IPR004408">
    <property type="entry name" value="Biotin_CoA_COase_ligase"/>
</dbReference>
<protein>
    <submittedName>
        <fullName evidence="5">Biotin-protein ligase</fullName>
    </submittedName>
</protein>
<dbReference type="EMBL" id="MAVT02000095">
    <property type="protein sequence ID" value="POS79684.1"/>
    <property type="molecule type" value="Genomic_DNA"/>
</dbReference>
<dbReference type="Pfam" id="PF03099">
    <property type="entry name" value="BPL_LplA_LipB"/>
    <property type="match status" value="1"/>
</dbReference>
<dbReference type="PROSITE" id="PS51733">
    <property type="entry name" value="BPL_LPL_CATALYTIC"/>
    <property type="match status" value="1"/>
</dbReference>
<dbReference type="Pfam" id="PF09825">
    <property type="entry name" value="BPL_N"/>
    <property type="match status" value="1"/>
</dbReference>
<dbReference type="SUPFAM" id="SSF55681">
    <property type="entry name" value="Class II aaRS and biotin synthetases"/>
    <property type="match status" value="1"/>
</dbReference>
<evidence type="ECO:0000256" key="1">
    <source>
        <dbReference type="ARBA" id="ARBA00009934"/>
    </source>
</evidence>
<dbReference type="PANTHER" id="PTHR12835">
    <property type="entry name" value="BIOTIN PROTEIN LIGASE"/>
    <property type="match status" value="1"/>
</dbReference>
<evidence type="ECO:0000259" key="4">
    <source>
        <dbReference type="PROSITE" id="PS51733"/>
    </source>
</evidence>
<feature type="domain" description="BPL/LPL catalytic" evidence="4">
    <location>
        <begin position="466"/>
        <end position="687"/>
    </location>
</feature>
<name>A0A2P5IB13_DIAHE</name>
<proteinExistence type="inferred from homology"/>
<dbReference type="GO" id="GO:0004077">
    <property type="term" value="F:biotin--[biotin carboxyl-carrier protein] ligase activity"/>
    <property type="evidence" value="ECO:0007669"/>
    <property type="project" value="InterPro"/>
</dbReference>
<accession>A0A2P5IB13</accession>
<comment type="similarity">
    <text evidence="1">Belongs to the biotin--protein ligase family.</text>
</comment>
<dbReference type="CDD" id="cd03144">
    <property type="entry name" value="GATase1_ScBLP_like"/>
    <property type="match status" value="1"/>
</dbReference>
<keyword evidence="2 5" id="KW-0436">Ligase</keyword>
<dbReference type="NCBIfam" id="TIGR00121">
    <property type="entry name" value="birA_ligase"/>
    <property type="match status" value="1"/>
</dbReference>
<keyword evidence="6" id="KW-1185">Reference proteome</keyword>
<dbReference type="GO" id="GO:0005737">
    <property type="term" value="C:cytoplasm"/>
    <property type="evidence" value="ECO:0007669"/>
    <property type="project" value="TreeGrafter"/>
</dbReference>
<evidence type="ECO:0000313" key="6">
    <source>
        <dbReference type="Proteomes" id="UP000094444"/>
    </source>
</evidence>
<dbReference type="InterPro" id="IPR045864">
    <property type="entry name" value="aa-tRNA-synth_II/BPL/LPL"/>
</dbReference>
<dbReference type="InParanoid" id="A0A2P5IB13"/>
<evidence type="ECO:0000256" key="2">
    <source>
        <dbReference type="ARBA" id="ARBA00022598"/>
    </source>
</evidence>
<reference evidence="5" key="1">
    <citation type="submission" date="2017-09" db="EMBL/GenBank/DDBJ databases">
        <title>Polyketide synthases of a Diaporthe helianthi virulent isolate.</title>
        <authorList>
            <person name="Baroncelli R."/>
        </authorList>
    </citation>
    <scope>NUCLEOTIDE SEQUENCE [LARGE SCALE GENOMIC DNA]</scope>
    <source>
        <strain evidence="5">7/96</strain>
    </source>
</reference>
<gene>
    <name evidence="5" type="ORF">DHEL01_v201918</name>
</gene>